<sequence>MLKSNNTLLKDLKVYHHLSLEYVKKNYKEEEVRELLMSGLAKVEKLSAHIDGPYRDYLVYRAIDEIDVNTIKKFLGLVSEDFGNDVYWAFRIKLYVYIWGESENLYVKKSKFDDIVEYILEHYLAEVYFSFCPHFEPNHRAESVVECQWLFYDIDNVNETVLRNLSRLSPRPVVILYSGHGAHLYYKLSRKVRTEEYKKIWQRFAKRYLTQYLNKIDKTKSGPYVLARLPGTLNCKDPENPVRTIAIFQEGDLIEVRI</sequence>
<name>A0A0U2W422_9CREN</name>
<accession>A0A0U2W422</accession>
<gene>
    <name evidence="1" type="ORF">ATZ20_06265</name>
</gene>
<proteinExistence type="predicted"/>
<dbReference type="Proteomes" id="UP000060043">
    <property type="component" value="Chromosome"/>
</dbReference>
<dbReference type="AlphaFoldDB" id="A0A0U2W422"/>
<organism evidence="1 2">
    <name type="scientific">Sulfolobus acidocaldarius</name>
    <dbReference type="NCBI Taxonomy" id="2285"/>
    <lineage>
        <taxon>Archaea</taxon>
        <taxon>Thermoproteota</taxon>
        <taxon>Thermoprotei</taxon>
        <taxon>Sulfolobales</taxon>
        <taxon>Sulfolobaceae</taxon>
        <taxon>Sulfolobus</taxon>
    </lineage>
</organism>
<dbReference type="RefSeq" id="WP_011277523.1">
    <property type="nucleotide sequence ID" value="NZ_BHWZ01000001.1"/>
</dbReference>
<reference evidence="1 2" key="1">
    <citation type="submission" date="2015-12" db="EMBL/GenBank/DDBJ databases">
        <title>A stable core within a dynamic pangenome in Sulfolobus acidocaldarius.</title>
        <authorList>
            <person name="Anderson R."/>
            <person name="Kouris A."/>
            <person name="Seward C."/>
            <person name="Campbell K."/>
            <person name="Whitaker R."/>
        </authorList>
    </citation>
    <scope>NUCLEOTIDE SEQUENCE [LARGE SCALE GENOMIC DNA]</scope>
    <source>
        <strain evidence="1 2">NG05B_CO5_07</strain>
    </source>
</reference>
<dbReference type="EMBL" id="CP013695">
    <property type="protein sequence ID" value="ALU31780.1"/>
    <property type="molecule type" value="Genomic_DNA"/>
</dbReference>
<evidence type="ECO:0000313" key="2">
    <source>
        <dbReference type="Proteomes" id="UP000060043"/>
    </source>
</evidence>
<protein>
    <submittedName>
        <fullName evidence="1">Uncharacterized protein</fullName>
    </submittedName>
</protein>
<evidence type="ECO:0000313" key="1">
    <source>
        <dbReference type="EMBL" id="ALU31780.1"/>
    </source>
</evidence>
<dbReference type="GeneID" id="14551153"/>